<proteinExistence type="predicted"/>
<evidence type="ECO:0000313" key="2">
    <source>
        <dbReference type="Proteomes" id="UP000243459"/>
    </source>
</evidence>
<dbReference type="AlphaFoldDB" id="A0A5P1EBJ5"/>
<accession>A0A5P1EBJ5</accession>
<keyword evidence="2" id="KW-1185">Reference proteome</keyword>
<sequence>MHTAVTHSVLEVSWEALMGEELMKNSGFVSGSKSNEEEEEEVEKAMRQMCRLRLGLGRMMQIHSSPSDQNMHSS</sequence>
<dbReference type="Gramene" id="ONK63232">
    <property type="protein sequence ID" value="ONK63232"/>
    <property type="gene ID" value="A4U43_C07F12750"/>
</dbReference>
<protein>
    <submittedName>
        <fullName evidence="1">Uncharacterized protein</fullName>
    </submittedName>
</protein>
<name>A0A5P1EBJ5_ASPOF</name>
<gene>
    <name evidence="1" type="ORF">A4U43_C07F12750</name>
</gene>
<organism evidence="1 2">
    <name type="scientific">Asparagus officinalis</name>
    <name type="common">Garden asparagus</name>
    <dbReference type="NCBI Taxonomy" id="4686"/>
    <lineage>
        <taxon>Eukaryota</taxon>
        <taxon>Viridiplantae</taxon>
        <taxon>Streptophyta</taxon>
        <taxon>Embryophyta</taxon>
        <taxon>Tracheophyta</taxon>
        <taxon>Spermatophyta</taxon>
        <taxon>Magnoliopsida</taxon>
        <taxon>Liliopsida</taxon>
        <taxon>Asparagales</taxon>
        <taxon>Asparagaceae</taxon>
        <taxon>Asparagoideae</taxon>
        <taxon>Asparagus</taxon>
    </lineage>
</organism>
<evidence type="ECO:0000313" key="1">
    <source>
        <dbReference type="EMBL" id="ONK63232.1"/>
    </source>
</evidence>
<dbReference type="Proteomes" id="UP000243459">
    <property type="component" value="Chromosome 7"/>
</dbReference>
<dbReference type="EMBL" id="CM007387">
    <property type="protein sequence ID" value="ONK63232.1"/>
    <property type="molecule type" value="Genomic_DNA"/>
</dbReference>
<reference evidence="2" key="1">
    <citation type="journal article" date="2017" name="Nat. Commun.">
        <title>The asparagus genome sheds light on the origin and evolution of a young Y chromosome.</title>
        <authorList>
            <person name="Harkess A."/>
            <person name="Zhou J."/>
            <person name="Xu C."/>
            <person name="Bowers J.E."/>
            <person name="Van der Hulst R."/>
            <person name="Ayyampalayam S."/>
            <person name="Mercati F."/>
            <person name="Riccardi P."/>
            <person name="McKain M.R."/>
            <person name="Kakrana A."/>
            <person name="Tang H."/>
            <person name="Ray J."/>
            <person name="Groenendijk J."/>
            <person name="Arikit S."/>
            <person name="Mathioni S.M."/>
            <person name="Nakano M."/>
            <person name="Shan H."/>
            <person name="Telgmann-Rauber A."/>
            <person name="Kanno A."/>
            <person name="Yue Z."/>
            <person name="Chen H."/>
            <person name="Li W."/>
            <person name="Chen Y."/>
            <person name="Xu X."/>
            <person name="Zhang Y."/>
            <person name="Luo S."/>
            <person name="Chen H."/>
            <person name="Gao J."/>
            <person name="Mao Z."/>
            <person name="Pires J.C."/>
            <person name="Luo M."/>
            <person name="Kudrna D."/>
            <person name="Wing R.A."/>
            <person name="Meyers B.C."/>
            <person name="Yi K."/>
            <person name="Kong H."/>
            <person name="Lavrijsen P."/>
            <person name="Sunseri F."/>
            <person name="Falavigna A."/>
            <person name="Ye Y."/>
            <person name="Leebens-Mack J.H."/>
            <person name="Chen G."/>
        </authorList>
    </citation>
    <scope>NUCLEOTIDE SEQUENCE [LARGE SCALE GENOMIC DNA]</scope>
    <source>
        <strain evidence="2">cv. DH0086</strain>
    </source>
</reference>